<evidence type="ECO:0000313" key="1">
    <source>
        <dbReference type="EMBL" id="JAH90458.1"/>
    </source>
</evidence>
<proteinExistence type="predicted"/>
<accession>A0A0E9WLV0</accession>
<dbReference type="EMBL" id="GBXM01018119">
    <property type="protein sequence ID" value="JAH90458.1"/>
    <property type="molecule type" value="Transcribed_RNA"/>
</dbReference>
<sequence>MKWVHTYISPRHLTEAFLGQSYHCLLTENPKSSDRVIYCGCNFCG</sequence>
<organism evidence="1">
    <name type="scientific">Anguilla anguilla</name>
    <name type="common">European freshwater eel</name>
    <name type="synonym">Muraena anguilla</name>
    <dbReference type="NCBI Taxonomy" id="7936"/>
    <lineage>
        <taxon>Eukaryota</taxon>
        <taxon>Metazoa</taxon>
        <taxon>Chordata</taxon>
        <taxon>Craniata</taxon>
        <taxon>Vertebrata</taxon>
        <taxon>Euteleostomi</taxon>
        <taxon>Actinopterygii</taxon>
        <taxon>Neopterygii</taxon>
        <taxon>Teleostei</taxon>
        <taxon>Anguilliformes</taxon>
        <taxon>Anguillidae</taxon>
        <taxon>Anguilla</taxon>
    </lineage>
</organism>
<dbReference type="AlphaFoldDB" id="A0A0E9WLV0"/>
<reference evidence="1" key="2">
    <citation type="journal article" date="2015" name="Fish Shellfish Immunol.">
        <title>Early steps in the European eel (Anguilla anguilla)-Vibrio vulnificus interaction in the gills: Role of the RtxA13 toxin.</title>
        <authorList>
            <person name="Callol A."/>
            <person name="Pajuelo D."/>
            <person name="Ebbesson L."/>
            <person name="Teles M."/>
            <person name="MacKenzie S."/>
            <person name="Amaro C."/>
        </authorList>
    </citation>
    <scope>NUCLEOTIDE SEQUENCE</scope>
</reference>
<name>A0A0E9WLV0_ANGAN</name>
<reference evidence="1" key="1">
    <citation type="submission" date="2014-11" db="EMBL/GenBank/DDBJ databases">
        <authorList>
            <person name="Amaro Gonzalez C."/>
        </authorList>
    </citation>
    <scope>NUCLEOTIDE SEQUENCE</scope>
</reference>
<protein>
    <submittedName>
        <fullName evidence="1">Uncharacterized protein</fullName>
    </submittedName>
</protein>